<dbReference type="InterPro" id="IPR027417">
    <property type="entry name" value="P-loop_NTPase"/>
</dbReference>
<dbReference type="Pfam" id="PF00005">
    <property type="entry name" value="ABC_tran"/>
    <property type="match status" value="1"/>
</dbReference>
<dbReference type="PROSITE" id="PS50893">
    <property type="entry name" value="ABC_TRANSPORTER_2"/>
    <property type="match status" value="1"/>
</dbReference>
<dbReference type="PROSITE" id="PS00211">
    <property type="entry name" value="ABC_TRANSPORTER_1"/>
    <property type="match status" value="1"/>
</dbReference>
<evidence type="ECO:0000256" key="3">
    <source>
        <dbReference type="ARBA" id="ARBA00022741"/>
    </source>
</evidence>
<dbReference type="SUPFAM" id="SSF50331">
    <property type="entry name" value="MOP-like"/>
    <property type="match status" value="1"/>
</dbReference>
<dbReference type="InterPro" id="IPR003439">
    <property type="entry name" value="ABC_transporter-like_ATP-bd"/>
</dbReference>
<evidence type="ECO:0000313" key="7">
    <source>
        <dbReference type="EMBL" id="SCB55068.1"/>
    </source>
</evidence>
<dbReference type="InterPro" id="IPR013611">
    <property type="entry name" value="Transp-assoc_OB_typ2"/>
</dbReference>
<dbReference type="InterPro" id="IPR012340">
    <property type="entry name" value="NA-bd_OB-fold"/>
</dbReference>
<evidence type="ECO:0000259" key="6">
    <source>
        <dbReference type="PROSITE" id="PS50893"/>
    </source>
</evidence>
<evidence type="ECO:0000256" key="5">
    <source>
        <dbReference type="ARBA" id="ARBA00024722"/>
    </source>
</evidence>
<dbReference type="SUPFAM" id="SSF52540">
    <property type="entry name" value="P-loop containing nucleoside triphosphate hydrolases"/>
    <property type="match status" value="1"/>
</dbReference>
<accession>A0A1C3XS28</accession>
<dbReference type="PANTHER" id="PTHR42781:SF4">
    <property type="entry name" value="SPERMIDINE_PUTRESCINE IMPORT ATP-BINDING PROTEIN POTA"/>
    <property type="match status" value="1"/>
</dbReference>
<gene>
    <name evidence="7" type="ORF">GA0061098_103442</name>
</gene>
<dbReference type="Gene3D" id="2.40.50.140">
    <property type="entry name" value="Nucleic acid-binding proteins"/>
    <property type="match status" value="1"/>
</dbReference>
<sequence>MSVSTAMVSERATASVATSQSQRGSVSVNSLTKMFGPVKAVDDVSLSIEPGEFVALLGPSGSGKSTLLMMIAGFEVSSSGDIMLDGVRINDVPSYRRGFGMVFQSYALFPHMTIAENIAYPLRRRGLSGGDVEREVTKALKLVALDGYGTRLPSQLSGGQQQRVALARALVFRPPLLLMDEPLGALDRKLRQQLQMEIKLIHKEVGSTIIFVTHDQEEALSMADRVAVLERGRLQQCGTPRELYEQPATAFVADFIGEMNFLPVELRQAGGEICARSADLSLEVVQEASQVLTSGDRGLLAVRPEYIGLTPDERATATVLESAYTGTNQSVLVQVGCIRLTARTSVSPGRPLFQSGQRVRIEIDAAHTRVFPAAR</sequence>
<dbReference type="AlphaFoldDB" id="A0A1C3XS28"/>
<keyword evidence="3" id="KW-0547">Nucleotide-binding</keyword>
<dbReference type="GO" id="GO:0016887">
    <property type="term" value="F:ATP hydrolysis activity"/>
    <property type="evidence" value="ECO:0007669"/>
    <property type="project" value="InterPro"/>
</dbReference>
<dbReference type="Proteomes" id="UP000199184">
    <property type="component" value="Unassembled WGS sequence"/>
</dbReference>
<comment type="similarity">
    <text evidence="1">Belongs to the ABC transporter superfamily.</text>
</comment>
<dbReference type="RefSeq" id="WP_091966395.1">
    <property type="nucleotide sequence ID" value="NZ_FMAI01000034.1"/>
</dbReference>
<dbReference type="GO" id="GO:0015847">
    <property type="term" value="P:putrescine transport"/>
    <property type="evidence" value="ECO:0007669"/>
    <property type="project" value="UniProtKB-ARBA"/>
</dbReference>
<evidence type="ECO:0000256" key="2">
    <source>
        <dbReference type="ARBA" id="ARBA00022448"/>
    </source>
</evidence>
<dbReference type="EMBL" id="FMAI01000034">
    <property type="protein sequence ID" value="SCB55068.1"/>
    <property type="molecule type" value="Genomic_DNA"/>
</dbReference>
<dbReference type="Gene3D" id="2.40.50.100">
    <property type="match status" value="1"/>
</dbReference>
<dbReference type="InterPro" id="IPR050093">
    <property type="entry name" value="ABC_SmlMolc_Importer"/>
</dbReference>
<dbReference type="PANTHER" id="PTHR42781">
    <property type="entry name" value="SPERMIDINE/PUTRESCINE IMPORT ATP-BINDING PROTEIN POTA"/>
    <property type="match status" value="1"/>
</dbReference>
<evidence type="ECO:0000256" key="1">
    <source>
        <dbReference type="ARBA" id="ARBA00005417"/>
    </source>
</evidence>
<dbReference type="InterPro" id="IPR017871">
    <property type="entry name" value="ABC_transporter-like_CS"/>
</dbReference>
<evidence type="ECO:0000313" key="8">
    <source>
        <dbReference type="Proteomes" id="UP000199184"/>
    </source>
</evidence>
<dbReference type="GO" id="GO:0005524">
    <property type="term" value="F:ATP binding"/>
    <property type="evidence" value="ECO:0007669"/>
    <property type="project" value="UniProtKB-KW"/>
</dbReference>
<dbReference type="FunFam" id="3.40.50.300:FF:000133">
    <property type="entry name" value="Spermidine/putrescine import ATP-binding protein PotA"/>
    <property type="match status" value="1"/>
</dbReference>
<name>A0A1C3XS28_9BRAD</name>
<protein>
    <submittedName>
        <fullName evidence="7">Putative spermidine/putrescine transport system ATP-binding protein</fullName>
    </submittedName>
</protein>
<dbReference type="SMART" id="SM00382">
    <property type="entry name" value="AAA"/>
    <property type="match status" value="1"/>
</dbReference>
<keyword evidence="2" id="KW-0813">Transport</keyword>
<dbReference type="Pfam" id="PF08402">
    <property type="entry name" value="TOBE_2"/>
    <property type="match status" value="1"/>
</dbReference>
<dbReference type="InterPro" id="IPR008995">
    <property type="entry name" value="Mo/tungstate-bd_C_term_dom"/>
</dbReference>
<dbReference type="InterPro" id="IPR003593">
    <property type="entry name" value="AAA+_ATPase"/>
</dbReference>
<proteinExistence type="inferred from homology"/>
<keyword evidence="8" id="KW-1185">Reference proteome</keyword>
<keyword evidence="4 7" id="KW-0067">ATP-binding</keyword>
<comment type="function">
    <text evidence="5">Involved in beta-(1--&gt;2)glucan export. Transmembrane domains (TMD) form a pore in the inner membrane and the ATP-binding domain (NBD) is responsible for energy generation.</text>
</comment>
<dbReference type="Gene3D" id="3.40.50.300">
    <property type="entry name" value="P-loop containing nucleotide triphosphate hydrolases"/>
    <property type="match status" value="1"/>
</dbReference>
<organism evidence="7 8">
    <name type="scientific">Bradyrhizobium shewense</name>
    <dbReference type="NCBI Taxonomy" id="1761772"/>
    <lineage>
        <taxon>Bacteria</taxon>
        <taxon>Pseudomonadati</taxon>
        <taxon>Pseudomonadota</taxon>
        <taxon>Alphaproteobacteria</taxon>
        <taxon>Hyphomicrobiales</taxon>
        <taxon>Nitrobacteraceae</taxon>
        <taxon>Bradyrhizobium</taxon>
    </lineage>
</organism>
<dbReference type="GO" id="GO:0022857">
    <property type="term" value="F:transmembrane transporter activity"/>
    <property type="evidence" value="ECO:0007669"/>
    <property type="project" value="InterPro"/>
</dbReference>
<dbReference type="GO" id="GO:0043190">
    <property type="term" value="C:ATP-binding cassette (ABC) transporter complex"/>
    <property type="evidence" value="ECO:0007669"/>
    <property type="project" value="InterPro"/>
</dbReference>
<feature type="domain" description="ABC transporter" evidence="6">
    <location>
        <begin position="26"/>
        <end position="256"/>
    </location>
</feature>
<evidence type="ECO:0000256" key="4">
    <source>
        <dbReference type="ARBA" id="ARBA00022840"/>
    </source>
</evidence>
<reference evidence="8" key="1">
    <citation type="submission" date="2016-08" db="EMBL/GenBank/DDBJ databases">
        <authorList>
            <person name="Varghese N."/>
            <person name="Submissions Spin"/>
        </authorList>
    </citation>
    <scope>NUCLEOTIDE SEQUENCE [LARGE SCALE GENOMIC DNA]</scope>
    <source>
        <strain evidence="8">ERR11</strain>
    </source>
</reference>